<dbReference type="AlphaFoldDB" id="A0A160MYI8"/>
<keyword evidence="2" id="KW-1185">Reference proteome</keyword>
<dbReference type="SUPFAM" id="SSF53335">
    <property type="entry name" value="S-adenosyl-L-methionine-dependent methyltransferases"/>
    <property type="match status" value="1"/>
</dbReference>
<sequence>MMDAEEAILRVWHGHALPWSRAVREGRIASRRLVTDAAVVAAVLALAPGRVIDLGCGEGWLARALAGQGIDVLGVDAVPALVEAAQVAGGGRYRVMDYAAIAAGGLHEQADVAVCNFSLLGAESVDLLLRAVPSLLSPGGALVIQTLHPCAACGDAPYRDGWREGSWAGCGNGFGEAAPWYFRTLAGWQRSFRDAGLSLRGIAEPVHPETGRPASIVLTLQPQA</sequence>
<dbReference type="EMBL" id="CP014841">
    <property type="protein sequence ID" value="AND68326.1"/>
    <property type="molecule type" value="Genomic_DNA"/>
</dbReference>
<evidence type="ECO:0008006" key="3">
    <source>
        <dbReference type="Google" id="ProtNLM"/>
    </source>
</evidence>
<name>A0A160MYI8_9GAMM</name>
<dbReference type="PANTHER" id="PTHR43861">
    <property type="entry name" value="TRANS-ACONITATE 2-METHYLTRANSFERASE-RELATED"/>
    <property type="match status" value="1"/>
</dbReference>
<protein>
    <recommendedName>
        <fullName evidence="3">Methyltransferase domain-containing protein</fullName>
    </recommendedName>
</protein>
<dbReference type="Proteomes" id="UP000077255">
    <property type="component" value="Chromosome"/>
</dbReference>
<dbReference type="Pfam" id="PF13489">
    <property type="entry name" value="Methyltransf_23"/>
    <property type="match status" value="1"/>
</dbReference>
<dbReference type="InterPro" id="IPR029063">
    <property type="entry name" value="SAM-dependent_MTases_sf"/>
</dbReference>
<dbReference type="CDD" id="cd02440">
    <property type="entry name" value="AdoMet_MTases"/>
    <property type="match status" value="1"/>
</dbReference>
<organism evidence="1 2">
    <name type="scientific">Dyella thiooxydans</name>
    <dbReference type="NCBI Taxonomy" id="445710"/>
    <lineage>
        <taxon>Bacteria</taxon>
        <taxon>Pseudomonadati</taxon>
        <taxon>Pseudomonadota</taxon>
        <taxon>Gammaproteobacteria</taxon>
        <taxon>Lysobacterales</taxon>
        <taxon>Rhodanobacteraceae</taxon>
        <taxon>Dyella</taxon>
    </lineage>
</organism>
<evidence type="ECO:0000313" key="2">
    <source>
        <dbReference type="Proteomes" id="UP000077255"/>
    </source>
</evidence>
<dbReference type="RefSeq" id="WP_063670750.1">
    <property type="nucleotide sequence ID" value="NZ_CP014841.1"/>
</dbReference>
<accession>A0A160MYI8</accession>
<dbReference type="Gene3D" id="3.40.50.150">
    <property type="entry name" value="Vaccinia Virus protein VP39"/>
    <property type="match status" value="1"/>
</dbReference>
<dbReference type="PATRIC" id="fig|445710.3.peg.869"/>
<reference evidence="1 2" key="1">
    <citation type="submission" date="2016-02" db="EMBL/GenBank/DDBJ databases">
        <title>Complete genome sequencing and analysis of ATSB10, Dyella thiooxydans isolated from rhizosphere soil of sunflower (Helianthus annuus L.).</title>
        <authorList>
            <person name="Lee Y."/>
            <person name="Hwangbo K."/>
            <person name="Chung H."/>
            <person name="Yoo J."/>
            <person name="Kim K.Y."/>
            <person name="Sa T.M."/>
            <person name="Um Y."/>
            <person name="Madhaiyan M."/>
        </authorList>
    </citation>
    <scope>NUCLEOTIDE SEQUENCE [LARGE SCALE GENOMIC DNA]</scope>
    <source>
        <strain evidence="1 2">ATSB10</strain>
    </source>
</reference>
<dbReference type="STRING" id="445710.ATSB10_08720"/>
<dbReference type="PANTHER" id="PTHR43861:SF1">
    <property type="entry name" value="TRANS-ACONITATE 2-METHYLTRANSFERASE"/>
    <property type="match status" value="1"/>
</dbReference>
<proteinExistence type="predicted"/>
<dbReference type="OrthoDB" id="9791837at2"/>
<gene>
    <name evidence="1" type="ORF">ATSB10_08720</name>
</gene>
<dbReference type="KEGG" id="dtx:ATSB10_08720"/>
<evidence type="ECO:0000313" key="1">
    <source>
        <dbReference type="EMBL" id="AND68326.1"/>
    </source>
</evidence>